<organism evidence="2 3">
    <name type="scientific">Mucilaginibacter boryungensis</name>
    <dbReference type="NCBI Taxonomy" id="768480"/>
    <lineage>
        <taxon>Bacteria</taxon>
        <taxon>Pseudomonadati</taxon>
        <taxon>Bacteroidota</taxon>
        <taxon>Sphingobacteriia</taxon>
        <taxon>Sphingobacteriales</taxon>
        <taxon>Sphingobacteriaceae</taxon>
        <taxon>Mucilaginibacter</taxon>
    </lineage>
</organism>
<sequence length="180" mass="19971">MSIHNCLTSFLKQVCLSIVLLGFAKTCSAQLATDYKVHANIIYRFTKYIEWPESKQTGDFVIGVLGDSPLYEELGTLTANKSVGNQKIVVKKVSPGAASYTCQMLFISQDESRSLKRISLLTQDQPVLLITEENGLAKKGSCINFIIVDEHLKLEINKNNVLSRSLNIASELLKLATIVY</sequence>
<evidence type="ECO:0000313" key="3">
    <source>
        <dbReference type="Proteomes" id="UP000632774"/>
    </source>
</evidence>
<keyword evidence="3" id="KW-1185">Reference proteome</keyword>
<feature type="chain" id="PRO_5046579919" evidence="1">
    <location>
        <begin position="32"/>
        <end position="180"/>
    </location>
</feature>
<dbReference type="Pfam" id="PF13689">
    <property type="entry name" value="DUF4154"/>
    <property type="match status" value="1"/>
</dbReference>
<dbReference type="EMBL" id="JADFFM010000002">
    <property type="protein sequence ID" value="MBE9667939.1"/>
    <property type="molecule type" value="Genomic_DNA"/>
</dbReference>
<keyword evidence="1" id="KW-0732">Signal</keyword>
<evidence type="ECO:0000313" key="2">
    <source>
        <dbReference type="EMBL" id="MBE9667939.1"/>
    </source>
</evidence>
<proteinExistence type="predicted"/>
<dbReference type="Proteomes" id="UP000632774">
    <property type="component" value="Unassembled WGS sequence"/>
</dbReference>
<name>A0ABR9XLL0_9SPHI</name>
<comment type="caution">
    <text evidence="2">The sequence shown here is derived from an EMBL/GenBank/DDBJ whole genome shotgun (WGS) entry which is preliminary data.</text>
</comment>
<gene>
    <name evidence="2" type="ORF">IRJ18_16335</name>
</gene>
<dbReference type="InterPro" id="IPR025293">
    <property type="entry name" value="YfiR/HmsC-like"/>
</dbReference>
<evidence type="ECO:0000256" key="1">
    <source>
        <dbReference type="SAM" id="SignalP"/>
    </source>
</evidence>
<protein>
    <submittedName>
        <fullName evidence="2">YfiR family protein</fullName>
    </submittedName>
</protein>
<reference evidence="2 3" key="1">
    <citation type="submission" date="2020-10" db="EMBL/GenBank/DDBJ databases">
        <title>Mucilaginibacter mali sp. nov., isolated from rhizosphere soil of apple orchard.</title>
        <authorList>
            <person name="Lee J.-S."/>
            <person name="Kim H.S."/>
            <person name="Kim J.-S."/>
        </authorList>
    </citation>
    <scope>NUCLEOTIDE SEQUENCE [LARGE SCALE GENOMIC DNA]</scope>
    <source>
        <strain evidence="2 3">KCTC 23157</strain>
    </source>
</reference>
<accession>A0ABR9XLL0</accession>
<dbReference type="RefSeq" id="WP_194107374.1">
    <property type="nucleotide sequence ID" value="NZ_JADFFM010000002.1"/>
</dbReference>
<feature type="signal peptide" evidence="1">
    <location>
        <begin position="1"/>
        <end position="31"/>
    </location>
</feature>